<feature type="coiled-coil region" evidence="1">
    <location>
        <begin position="35"/>
        <end position="69"/>
    </location>
</feature>
<accession>A0ABV4TPB7</accession>
<reference evidence="2 3" key="1">
    <citation type="submission" date="2024-04" db="EMBL/GenBank/DDBJ databases">
        <title>New Clade of Flavobacterium.</title>
        <authorList>
            <person name="Matos L."/>
            <person name="Proenca D.N."/>
            <person name="Fransisco R.M."/>
            <person name="Chung A.P."/>
            <person name="Maccario L."/>
            <person name="Sorensen S.J."/>
            <person name="Morais P.V."/>
        </authorList>
    </citation>
    <scope>NUCLEOTIDE SEQUENCE [LARGE SCALE GENOMIC DNA]</scope>
    <source>
        <strain evidence="2 3">FBOR7N2.3</strain>
    </source>
</reference>
<evidence type="ECO:0000256" key="1">
    <source>
        <dbReference type="SAM" id="Coils"/>
    </source>
</evidence>
<dbReference type="RefSeq" id="WP_373392993.1">
    <property type="nucleotide sequence ID" value="NZ_JBCFQK010000027.1"/>
</dbReference>
<name>A0ABV4TPB7_9FLAO</name>
<dbReference type="EMBL" id="JBCFQK010000027">
    <property type="protein sequence ID" value="MFA9195663.1"/>
    <property type="molecule type" value="Genomic_DNA"/>
</dbReference>
<dbReference type="Proteomes" id="UP001574170">
    <property type="component" value="Unassembled WGS sequence"/>
</dbReference>
<keyword evidence="3" id="KW-1185">Reference proteome</keyword>
<comment type="caution">
    <text evidence="2">The sequence shown here is derived from an EMBL/GenBank/DDBJ whole genome shotgun (WGS) entry which is preliminary data.</text>
</comment>
<gene>
    <name evidence="2" type="ORF">AAGV33_14720</name>
</gene>
<evidence type="ECO:0008006" key="4">
    <source>
        <dbReference type="Google" id="ProtNLM"/>
    </source>
</evidence>
<keyword evidence="1" id="KW-0175">Coiled coil</keyword>
<evidence type="ECO:0000313" key="2">
    <source>
        <dbReference type="EMBL" id="MFA9195663.1"/>
    </source>
</evidence>
<proteinExistence type="predicted"/>
<organism evidence="2 3">
    <name type="scientific">Flavobacterium magnesitis</name>
    <dbReference type="NCBI Taxonomy" id="3138077"/>
    <lineage>
        <taxon>Bacteria</taxon>
        <taxon>Pseudomonadati</taxon>
        <taxon>Bacteroidota</taxon>
        <taxon>Flavobacteriia</taxon>
        <taxon>Flavobacteriales</taxon>
        <taxon>Flavobacteriaceae</taxon>
        <taxon>Flavobacterium</taxon>
    </lineage>
</organism>
<protein>
    <recommendedName>
        <fullName evidence="4">SH3 domain-containing protein</fullName>
    </recommendedName>
</protein>
<evidence type="ECO:0000313" key="3">
    <source>
        <dbReference type="Proteomes" id="UP001574170"/>
    </source>
</evidence>
<sequence>MKHFYLTSFAFLITMLTYSQTDVDTKETIELKKKKKRVELTIKSLTDSLNKIELKIAELKSEKVKEKIKDSSVTTLIRKGAKLKKEASLFSEIITIFNEDKKGIILDYNNEYFQVCQGNLCGYIHEGWIIQNDLISELKKVKETERKNIGKTNNNLYSQKALSNTKSNNNQFKEKRQQNSRTYYSGPRGGCYYINSNGNKTYVSRSLCN</sequence>